<reference evidence="1" key="1">
    <citation type="journal article" date="2016" name="Front. Microbiol.">
        <title>Genome Sequence of the Piezophilic, Mesophilic Sulfate-Reducing Bacterium Desulfovibrio indicus J2T.</title>
        <authorList>
            <person name="Cao J."/>
            <person name="Maignien L."/>
            <person name="Shao Z."/>
            <person name="Alain K."/>
            <person name="Jebbar M."/>
        </authorList>
    </citation>
    <scope>NUCLEOTIDE SEQUENCE</scope>
    <source>
        <strain evidence="1">DSM 16372</strain>
    </source>
</reference>
<reference evidence="1" key="2">
    <citation type="submission" date="2021-08" db="EMBL/GenBank/DDBJ databases">
        <authorList>
            <person name="Tani A."/>
            <person name="Ola A."/>
            <person name="Ogura Y."/>
            <person name="Katsura K."/>
            <person name="Hayashi T."/>
        </authorList>
    </citation>
    <scope>NUCLEOTIDE SEQUENCE</scope>
    <source>
        <strain evidence="1">DSM 16372</strain>
    </source>
</reference>
<organism evidence="1 2">
    <name type="scientific">Methylobacterium hispanicum</name>
    <dbReference type="NCBI Taxonomy" id="270350"/>
    <lineage>
        <taxon>Bacteria</taxon>
        <taxon>Pseudomonadati</taxon>
        <taxon>Pseudomonadota</taxon>
        <taxon>Alphaproteobacteria</taxon>
        <taxon>Hyphomicrobiales</taxon>
        <taxon>Methylobacteriaceae</taxon>
        <taxon>Methylobacterium</taxon>
    </lineage>
</organism>
<gene>
    <name evidence="1" type="ORF">BHAOGJBA_1731</name>
</gene>
<sequence length="293" mass="30996">MEQSVRSDSTRMPAYQGYAASKMDARCDAAVIAMLTAPASASPDLSVVDPIFAAIEKDRALAAEHIRLLSISGSKPDDDPSWEPTHDASDAQWEHWREALLKTVPTTAAGCAALARYANEWVEREGVGLDEDGAKIFDLIGRSPLHTAPCPPASPDPVYAAIAAMHAADAAYSAWHAEYERVGLDAAGGFEAEAPLINEQTRAEEAALATVPVTSGGRAALVTFTDLCIARRGHTDGTAQEGEDTVFHWAYRALASAIRGESPQSEAEDAEALGLVDIKAALTNAPAWTGEQA</sequence>
<evidence type="ECO:0000313" key="1">
    <source>
        <dbReference type="EMBL" id="GJD88218.1"/>
    </source>
</evidence>
<proteinExistence type="predicted"/>
<keyword evidence="2" id="KW-1185">Reference proteome</keyword>
<dbReference type="AlphaFoldDB" id="A0AAV4ZJX3"/>
<comment type="caution">
    <text evidence="1">The sequence shown here is derived from an EMBL/GenBank/DDBJ whole genome shotgun (WGS) entry which is preliminary data.</text>
</comment>
<evidence type="ECO:0000313" key="2">
    <source>
        <dbReference type="Proteomes" id="UP001055247"/>
    </source>
</evidence>
<protein>
    <submittedName>
        <fullName evidence="1">Uncharacterized protein</fullName>
    </submittedName>
</protein>
<accession>A0AAV4ZJX3</accession>
<name>A0AAV4ZJX3_9HYPH</name>
<dbReference type="EMBL" id="BPQO01000006">
    <property type="protein sequence ID" value="GJD88218.1"/>
    <property type="molecule type" value="Genomic_DNA"/>
</dbReference>
<dbReference type="Proteomes" id="UP001055247">
    <property type="component" value="Unassembled WGS sequence"/>
</dbReference>